<feature type="transmembrane region" description="Helical" evidence="8">
    <location>
        <begin position="1064"/>
        <end position="1085"/>
    </location>
</feature>
<feature type="transmembrane region" description="Helical" evidence="8">
    <location>
        <begin position="441"/>
        <end position="460"/>
    </location>
</feature>
<dbReference type="InterPro" id="IPR000731">
    <property type="entry name" value="SSD"/>
</dbReference>
<dbReference type="GO" id="GO:0016020">
    <property type="term" value="C:membrane"/>
    <property type="evidence" value="ECO:0007669"/>
    <property type="project" value="UniProtKB-SubCell"/>
</dbReference>
<feature type="transmembrane region" description="Helical" evidence="8">
    <location>
        <begin position="1157"/>
        <end position="1178"/>
    </location>
</feature>
<evidence type="ECO:0000256" key="8">
    <source>
        <dbReference type="SAM" id="Phobius"/>
    </source>
</evidence>
<evidence type="ECO:0000256" key="4">
    <source>
        <dbReference type="ARBA" id="ARBA00023136"/>
    </source>
</evidence>
<sequence>MNQQGNINNETDDDYISDHSEPIPDSQNQHHRKRTVSSFASSIVNNLVSRPCWFCEWYSTFVVKHSWCFLLLGFSICIALGLSAILLRDLPDFNDPTKGFVPRGKHTLTSRLFVLEKIRNKLVEQLAAAKISNKSKISLTTKSSLLINQINKNHEEQEGEIDDDDDDSDYDVPLNEIELKVDLVSNPNACAFVPSSRSQCLTNQQVYTLLHNTTDLMKISKTIEEQLYKPNEHMCTSIDLNRHYEVYFESSDKSSPNLLNIDNLLSLCKKQYELVELFQLHSTCHYTLPEMVAYFSNKSDCRQLNANDINIFIDRIQRCHALYDTGLLRLAGLQRYRTAPIDLFQYDSCFRYNFTFLTLEYLLDKTFLSTNQTRYTAMWFLKPTKPIITANGSEIHNANSAHDLFIEHFYQNPKFDDDKTRVSALNFMDIRIPSAMKQIRADMFFVILAISLIVGVTIIYLRSITVALMTNICVVLSFACAYFSYKIIFGIDLFPYINLMATFILIGISCDNVFVIFDAWYSEKLDIYNEARLRSRSVEFYGKLTEKQEKQYRRDREYTAAILRQRLIARNDSEQHQKDQTGEEEHFDSIKNTDLIRMMKVNDEQMIQMLIGVLRHAAASVFVTSFTTSAAFFTNMISRIAYVQLFGLFMGLCILFNFLMNVTMIVSFVIVYEKICEPLSARFGLFNHFPEVFDKIMITLTRLNHAIFTVYIPRIIIKLRYILIIIFLILGIVGLFIVFYHPKLTPPKSRRYQFFQLSHPFERFEYQMRDEFLSYINEDKDNITNPLLVFIFGIEDTDLVHPFNPDQQRYIDNDNLVYNKKIDFYDPDTLRWFDTFLKDLNRSELFTNVQDTYAHWLTIGQLLRGFLTSNSNNDIKYNENEFFVPSTRNDTMIAMNRLFRFVSDSKQVLSSNDGNRGSDNFRLGFLPDPKTYYLRAFLFLVNMNVTFDTFSVQHAYYQKLEEYFDKRLEQLELSEGLNGHVYEQVKHGWFVSSQFLFYDLMREVIRGTYTSLIFSMVFAFFVLLLTSGNVLITLYAMITITFIIADTVAIFVLCGWELNILETIIIIMSVGLSVDFTVHYGVAYIKADWEKYQAHIRRTSNALKLFHLNNGNPIEQLLLEQVPQKTKKLSQPSLFKRIKIWHKKGNLQRFRRIKNSLIRVGSAVFIAGFTSFLAGLSMSPSKLTSFSQMGFFLMLIMFISWLYATWFFLPLLSFIGPIDKFADIPFSKLCRCTKPSSTNIVETLTTNEDEQQHSKAKLNDEQPI</sequence>
<keyword evidence="3 8" id="KW-1133">Transmembrane helix</keyword>
<feature type="domain" description="SSD" evidence="9">
    <location>
        <begin position="488"/>
        <end position="671"/>
    </location>
</feature>
<comment type="subcellular location">
    <subcellularLocation>
        <location evidence="1">Membrane</location>
        <topology evidence="1">Multi-pass membrane protein</topology>
    </subcellularLocation>
</comment>
<feature type="transmembrane region" description="Helical" evidence="8">
    <location>
        <begin position="1190"/>
        <end position="1212"/>
    </location>
</feature>
<evidence type="ECO:0000256" key="1">
    <source>
        <dbReference type="ARBA" id="ARBA00004141"/>
    </source>
</evidence>
<feature type="transmembrane region" description="Helical" evidence="8">
    <location>
        <begin position="1007"/>
        <end position="1025"/>
    </location>
</feature>
<feature type="transmembrane region" description="Helical" evidence="8">
    <location>
        <begin position="466"/>
        <end position="485"/>
    </location>
</feature>
<evidence type="ECO:0000256" key="6">
    <source>
        <dbReference type="ARBA" id="ARBA00038046"/>
    </source>
</evidence>
<evidence type="ECO:0000256" key="7">
    <source>
        <dbReference type="SAM" id="MobiDB-lite"/>
    </source>
</evidence>
<dbReference type="PANTHER" id="PTHR45951">
    <property type="entry name" value="PROTEIN DISPATCHED-RELATED"/>
    <property type="match status" value="1"/>
</dbReference>
<keyword evidence="4 8" id="KW-0472">Membrane</keyword>
<proteinExistence type="inferred from homology"/>
<dbReference type="Gene3D" id="1.20.1640.10">
    <property type="entry name" value="Multidrug efflux transporter AcrB transmembrane domain"/>
    <property type="match status" value="2"/>
</dbReference>
<dbReference type="PROSITE" id="PS50156">
    <property type="entry name" value="SSD"/>
    <property type="match status" value="1"/>
</dbReference>
<protein>
    <recommendedName>
        <fullName evidence="9">SSD domain-containing protein</fullName>
    </recommendedName>
</protein>
<dbReference type="GO" id="GO:0007224">
    <property type="term" value="P:smoothened signaling pathway"/>
    <property type="evidence" value="ECO:0007669"/>
    <property type="project" value="TreeGrafter"/>
</dbReference>
<dbReference type="Pfam" id="PF02460">
    <property type="entry name" value="Patched"/>
    <property type="match status" value="1"/>
</dbReference>
<gene>
    <name evidence="10" type="ORF">PYM288_LOCUS4168</name>
</gene>
<feature type="transmembrane region" description="Helical" evidence="8">
    <location>
        <begin position="1032"/>
        <end position="1058"/>
    </location>
</feature>
<feature type="region of interest" description="Disordered" evidence="7">
    <location>
        <begin position="1"/>
        <end position="31"/>
    </location>
</feature>
<reference evidence="10" key="1">
    <citation type="submission" date="2021-02" db="EMBL/GenBank/DDBJ databases">
        <authorList>
            <person name="Nowell W R."/>
        </authorList>
    </citation>
    <scope>NUCLEOTIDE SEQUENCE</scope>
</reference>
<dbReference type="EMBL" id="CAJNOH010000036">
    <property type="protein sequence ID" value="CAF0791785.1"/>
    <property type="molecule type" value="Genomic_DNA"/>
</dbReference>
<evidence type="ECO:0000259" key="9">
    <source>
        <dbReference type="PROSITE" id="PS50156"/>
    </source>
</evidence>
<comment type="similarity">
    <text evidence="6">Belongs to the dispatched family.</text>
</comment>
<feature type="transmembrane region" description="Helical" evidence="8">
    <location>
        <begin position="67"/>
        <end position="87"/>
    </location>
</feature>
<dbReference type="AlphaFoldDB" id="A0A813RXY9"/>
<feature type="transmembrane region" description="Helical" evidence="8">
    <location>
        <begin position="497"/>
        <end position="517"/>
    </location>
</feature>
<organism evidence="10 11">
    <name type="scientific">Rotaria sordida</name>
    <dbReference type="NCBI Taxonomy" id="392033"/>
    <lineage>
        <taxon>Eukaryota</taxon>
        <taxon>Metazoa</taxon>
        <taxon>Spiralia</taxon>
        <taxon>Gnathifera</taxon>
        <taxon>Rotifera</taxon>
        <taxon>Eurotatoria</taxon>
        <taxon>Bdelloidea</taxon>
        <taxon>Philodinida</taxon>
        <taxon>Philodinidae</taxon>
        <taxon>Rotaria</taxon>
    </lineage>
</organism>
<dbReference type="InterPro" id="IPR052081">
    <property type="entry name" value="Dispatched_Hh_regulator"/>
</dbReference>
<feature type="transmembrane region" description="Helical" evidence="8">
    <location>
        <begin position="719"/>
        <end position="740"/>
    </location>
</feature>
<evidence type="ECO:0000313" key="11">
    <source>
        <dbReference type="Proteomes" id="UP000663854"/>
    </source>
</evidence>
<dbReference type="SUPFAM" id="SSF82866">
    <property type="entry name" value="Multidrug efflux transporter AcrB transmembrane domain"/>
    <property type="match status" value="2"/>
</dbReference>
<comment type="caution">
    <text evidence="10">The sequence shown here is derived from an EMBL/GenBank/DDBJ whole genome shotgun (WGS) entry which is preliminary data.</text>
</comment>
<accession>A0A813RXY9</accession>
<name>A0A813RXY9_9BILA</name>
<evidence type="ECO:0000256" key="2">
    <source>
        <dbReference type="ARBA" id="ARBA00022692"/>
    </source>
</evidence>
<evidence type="ECO:0000256" key="5">
    <source>
        <dbReference type="ARBA" id="ARBA00023180"/>
    </source>
</evidence>
<dbReference type="Proteomes" id="UP000663854">
    <property type="component" value="Unassembled WGS sequence"/>
</dbReference>
<keyword evidence="2 8" id="KW-0812">Transmembrane</keyword>
<evidence type="ECO:0000256" key="3">
    <source>
        <dbReference type="ARBA" id="ARBA00022989"/>
    </source>
</evidence>
<dbReference type="PANTHER" id="PTHR45951:SF3">
    <property type="entry name" value="PROTEIN DISPATCHED"/>
    <property type="match status" value="1"/>
</dbReference>
<keyword evidence="5" id="KW-0325">Glycoprotein</keyword>
<feature type="transmembrane region" description="Helical" evidence="8">
    <location>
        <begin position="607"/>
        <end position="633"/>
    </location>
</feature>
<feature type="transmembrane region" description="Helical" evidence="8">
    <location>
        <begin position="645"/>
        <end position="672"/>
    </location>
</feature>
<dbReference type="InterPro" id="IPR003392">
    <property type="entry name" value="PTHD_SSD"/>
</dbReference>
<evidence type="ECO:0000313" key="10">
    <source>
        <dbReference type="EMBL" id="CAF0791785.1"/>
    </source>
</evidence>
<dbReference type="GO" id="GO:0022857">
    <property type="term" value="F:transmembrane transporter activity"/>
    <property type="evidence" value="ECO:0007669"/>
    <property type="project" value="TreeGrafter"/>
</dbReference>